<keyword evidence="3" id="KW-1185">Reference proteome</keyword>
<feature type="signal peptide" evidence="1">
    <location>
        <begin position="1"/>
        <end position="18"/>
    </location>
</feature>
<sequence length="579" mass="65511">MRKACCLLLTSLALPLCAEVQIARVDAMTRVMRVQEVSDLESAMEAARGESESLQIVISGKPEDLLSLQLDATHLTGPEGSMIPAPDVLREQYVKVSKSTPMSPLPLGDYPDALVPQEFPWQKLPNEKHVNQPWWLDFHVPYSIKAGLYAGELSARNTKGVVVARTKLMLRVSDFDMPAVPRLKSSMMTTYRRMLDVHGYDSKKDPPSDAGIALVEKYYDFMVDHRLAFDQSRQTYPDPKTGKLNPDRMEKAMRQHLLHRHTGMIALPLWPSWPFADSLGKDRKEAMQYCADWMKLLHKIHCGERGYIILAELDEPNSAEAYSFVRRWGDFFNEAEATHDVRLPLLVTEQPTAESGWWGTLEGFVDIWSPHVGSVFEDMESAKGRKDIARRIKAGDEVWCYTALVQPSDSWMKEHGQPKVLKESNPPVWCLDYPAMNHRVMAWVMPRHHITGFTYWDTLHAAEGVDVWKSADSFHAGDSDAVFNGDGSLIYPATRKRHGRDMPVASIRLKWLREMADDYDYLMLARDLGLEKEALELGATFARGFGDWKDDMPALYSARRSIAALITQTKAAMAKGGAR</sequence>
<name>A0A512MAF8_9BACT</name>
<protein>
    <submittedName>
        <fullName evidence="2">Uncharacterized protein</fullName>
    </submittedName>
</protein>
<accession>A0A512MAF8</accession>
<comment type="caution">
    <text evidence="2">The sequence shown here is derived from an EMBL/GenBank/DDBJ whole genome shotgun (WGS) entry which is preliminary data.</text>
</comment>
<evidence type="ECO:0000256" key="1">
    <source>
        <dbReference type="SAM" id="SignalP"/>
    </source>
</evidence>
<evidence type="ECO:0000313" key="3">
    <source>
        <dbReference type="Proteomes" id="UP000321577"/>
    </source>
</evidence>
<dbReference type="EMBL" id="BKAG01000016">
    <property type="protein sequence ID" value="GEP43331.1"/>
    <property type="molecule type" value="Genomic_DNA"/>
</dbReference>
<dbReference type="OrthoDB" id="177619at2"/>
<gene>
    <name evidence="2" type="ORF">BGE01nite_26220</name>
</gene>
<proteinExistence type="predicted"/>
<keyword evidence="1" id="KW-0732">Signal</keyword>
<dbReference type="AlphaFoldDB" id="A0A512MAF8"/>
<evidence type="ECO:0000313" key="2">
    <source>
        <dbReference type="EMBL" id="GEP43331.1"/>
    </source>
</evidence>
<organism evidence="2 3">
    <name type="scientific">Brevifollis gellanilyticus</name>
    <dbReference type="NCBI Taxonomy" id="748831"/>
    <lineage>
        <taxon>Bacteria</taxon>
        <taxon>Pseudomonadati</taxon>
        <taxon>Verrucomicrobiota</taxon>
        <taxon>Verrucomicrobiia</taxon>
        <taxon>Verrucomicrobiales</taxon>
        <taxon>Verrucomicrobiaceae</taxon>
    </lineage>
</organism>
<feature type="chain" id="PRO_5021981237" evidence="1">
    <location>
        <begin position="19"/>
        <end position="579"/>
    </location>
</feature>
<dbReference type="RefSeq" id="WP_146850909.1">
    <property type="nucleotide sequence ID" value="NZ_BKAG01000016.1"/>
</dbReference>
<dbReference type="Proteomes" id="UP000321577">
    <property type="component" value="Unassembled WGS sequence"/>
</dbReference>
<reference evidence="2 3" key="1">
    <citation type="submission" date="2019-07" db="EMBL/GenBank/DDBJ databases">
        <title>Whole genome shotgun sequence of Brevifollis gellanilyticus NBRC 108608.</title>
        <authorList>
            <person name="Hosoyama A."/>
            <person name="Uohara A."/>
            <person name="Ohji S."/>
            <person name="Ichikawa N."/>
        </authorList>
    </citation>
    <scope>NUCLEOTIDE SEQUENCE [LARGE SCALE GENOMIC DNA]</scope>
    <source>
        <strain evidence="2 3">NBRC 108608</strain>
    </source>
</reference>